<proteinExistence type="predicted"/>
<comment type="caution">
    <text evidence="1">The sequence shown here is derived from an EMBL/GenBank/DDBJ whole genome shotgun (WGS) entry which is preliminary data.</text>
</comment>
<evidence type="ECO:0000313" key="2">
    <source>
        <dbReference type="Proteomes" id="UP000267223"/>
    </source>
</evidence>
<dbReference type="EMBL" id="RJJR01000015">
    <property type="protein sequence ID" value="RNI34075.1"/>
    <property type="molecule type" value="Genomic_DNA"/>
</dbReference>
<gene>
    <name evidence="1" type="ORF">EFY79_17370</name>
</gene>
<evidence type="ECO:0000313" key="1">
    <source>
        <dbReference type="EMBL" id="RNI34075.1"/>
    </source>
</evidence>
<name>A0A3M9N9K8_9BACT</name>
<dbReference type="AlphaFoldDB" id="A0A3M9N9K8"/>
<keyword evidence="2" id="KW-1185">Reference proteome</keyword>
<protein>
    <submittedName>
        <fullName evidence="1">Uncharacterized protein</fullName>
    </submittedName>
</protein>
<dbReference type="Proteomes" id="UP000267223">
    <property type="component" value="Unassembled WGS sequence"/>
</dbReference>
<reference evidence="1 2" key="1">
    <citation type="submission" date="2018-11" db="EMBL/GenBank/DDBJ databases">
        <title>Draft genome sequence of Ferruginibacter sp. BO-59.</title>
        <authorList>
            <person name="Im W.T."/>
        </authorList>
    </citation>
    <scope>NUCLEOTIDE SEQUENCE [LARGE SCALE GENOMIC DNA]</scope>
    <source>
        <strain evidence="1 2">BO-59</strain>
    </source>
</reference>
<accession>A0A3M9N9K8</accession>
<organism evidence="1 2">
    <name type="scientific">Hanamia caeni</name>
    <dbReference type="NCBI Taxonomy" id="2294116"/>
    <lineage>
        <taxon>Bacteria</taxon>
        <taxon>Pseudomonadati</taxon>
        <taxon>Bacteroidota</taxon>
        <taxon>Chitinophagia</taxon>
        <taxon>Chitinophagales</taxon>
        <taxon>Chitinophagaceae</taxon>
        <taxon>Hanamia</taxon>
    </lineage>
</organism>
<sequence length="213" mass="25195">MIGLCFVTAISFGQKEESIDSLVNEICRSIETNNSNVDSTKVFNAYSTHVPSFLAKYPENKKEEILSHIYDRLQRNCKIFWEILNRNDSSQKNWEVLSSTPNSVLNKNDCQQFLKYKRYKYLEPEGDSVNLQIENGFWIDHFKDGTFSKLKFHWLNNCEFEIEFIESNNVIRKGFSKPGDKYKYKILDKKSNYYDMSVEIPETNTFAKFKLFY</sequence>